<name>A0A914XZB5_9BILA</name>
<keyword evidence="1" id="KW-1185">Reference proteome</keyword>
<sequence>MNLLRAALGAHKADFTYWDNVLSNEAAWNAEFGVDQKYRIPLFGTSKTYQRHLRVFHPNGNIYGPFRPANWMELQVYALVPPPIQPEPAPPPPIQYEEDVEFDAAMMEPFDGEEIILENALQPPLEPDPAFKPYKSIHLCQPYLPDQESFRIDSMLKSKLHPFSSEYLRRQYLSNNGLYIKPEEVVTGIDLDVAANPRGTQIRERRNIVAVLCLSTFTNSATLCHPFAGRRAQNLLHAIGEDCLLIELYMDEFTTSCPIGNTASIYKMAGFYIRLLNLPLDMISQLDHIMLACLAHAVDVMDDLQEIIRLILLPQLKKLELDGVTFRYQGTEKDF</sequence>
<proteinExistence type="predicted"/>
<dbReference type="WBParaSite" id="PSU_v2.g13290.t1">
    <property type="protein sequence ID" value="PSU_v2.g13290.t1"/>
    <property type="gene ID" value="PSU_v2.g13290"/>
</dbReference>
<evidence type="ECO:0000313" key="1">
    <source>
        <dbReference type="Proteomes" id="UP000887577"/>
    </source>
</evidence>
<dbReference type="Proteomes" id="UP000887577">
    <property type="component" value="Unplaced"/>
</dbReference>
<reference evidence="2" key="1">
    <citation type="submission" date="2022-11" db="UniProtKB">
        <authorList>
            <consortium name="WormBaseParasite"/>
        </authorList>
    </citation>
    <scope>IDENTIFICATION</scope>
</reference>
<organism evidence="1 2">
    <name type="scientific">Panagrolaimus superbus</name>
    <dbReference type="NCBI Taxonomy" id="310955"/>
    <lineage>
        <taxon>Eukaryota</taxon>
        <taxon>Metazoa</taxon>
        <taxon>Ecdysozoa</taxon>
        <taxon>Nematoda</taxon>
        <taxon>Chromadorea</taxon>
        <taxon>Rhabditida</taxon>
        <taxon>Tylenchina</taxon>
        <taxon>Panagrolaimomorpha</taxon>
        <taxon>Panagrolaimoidea</taxon>
        <taxon>Panagrolaimidae</taxon>
        <taxon>Panagrolaimus</taxon>
    </lineage>
</organism>
<accession>A0A914XZB5</accession>
<protein>
    <submittedName>
        <fullName evidence="2">Uncharacterized protein</fullName>
    </submittedName>
</protein>
<dbReference type="AlphaFoldDB" id="A0A914XZB5"/>
<evidence type="ECO:0000313" key="2">
    <source>
        <dbReference type="WBParaSite" id="PSU_v2.g13290.t1"/>
    </source>
</evidence>